<organism evidence="3 4">
    <name type="scientific">Oleiphilus messinensis</name>
    <dbReference type="NCBI Taxonomy" id="141451"/>
    <lineage>
        <taxon>Bacteria</taxon>
        <taxon>Pseudomonadati</taxon>
        <taxon>Pseudomonadota</taxon>
        <taxon>Gammaproteobacteria</taxon>
        <taxon>Oceanospirillales</taxon>
        <taxon>Oleiphilaceae</taxon>
        <taxon>Oleiphilus</taxon>
    </lineage>
</organism>
<name>A0A1Y0I234_9GAMM</name>
<dbReference type="EMBL" id="CP021425">
    <property type="protein sequence ID" value="ARU54461.1"/>
    <property type="molecule type" value="Genomic_DNA"/>
</dbReference>
<proteinExistence type="predicted"/>
<dbReference type="Pfam" id="PF13495">
    <property type="entry name" value="Phage_int_SAM_4"/>
    <property type="match status" value="1"/>
</dbReference>
<evidence type="ECO:0000313" key="3">
    <source>
        <dbReference type="EMBL" id="ARU54461.1"/>
    </source>
</evidence>
<feature type="domain" description="Integrase SAM-like N-terminal" evidence="2">
    <location>
        <begin position="14"/>
        <end position="97"/>
    </location>
</feature>
<evidence type="ECO:0000256" key="1">
    <source>
        <dbReference type="ARBA" id="ARBA00023125"/>
    </source>
</evidence>
<dbReference type="AlphaFoldDB" id="A0A1Y0I234"/>
<reference evidence="3 4" key="1">
    <citation type="submission" date="2017-05" db="EMBL/GenBank/DDBJ databases">
        <title>Genomic insights into alkan degradation activity of Oleiphilus messinensis.</title>
        <authorList>
            <person name="Kozyavkin S.A."/>
            <person name="Slesarev A.I."/>
            <person name="Golyshin P.N."/>
            <person name="Korzhenkov A."/>
            <person name="Golyshina O.N."/>
            <person name="Toshchakov S.V."/>
        </authorList>
    </citation>
    <scope>NUCLEOTIDE SEQUENCE [LARGE SCALE GENOMIC DNA]</scope>
    <source>
        <strain evidence="3 4">ME102</strain>
    </source>
</reference>
<dbReference type="OrthoDB" id="9801717at2"/>
<protein>
    <submittedName>
        <fullName evidence="3">Integrase</fullName>
    </submittedName>
</protein>
<dbReference type="GO" id="GO:0015074">
    <property type="term" value="P:DNA integration"/>
    <property type="evidence" value="ECO:0007669"/>
    <property type="project" value="InterPro"/>
</dbReference>
<keyword evidence="4" id="KW-1185">Reference proteome</keyword>
<accession>A0A1Y0I234</accession>
<dbReference type="KEGG" id="ome:OLMES_0357"/>
<dbReference type="Proteomes" id="UP000196027">
    <property type="component" value="Chromosome"/>
</dbReference>
<evidence type="ECO:0000259" key="2">
    <source>
        <dbReference type="Pfam" id="PF13495"/>
    </source>
</evidence>
<dbReference type="GO" id="GO:0003677">
    <property type="term" value="F:DNA binding"/>
    <property type="evidence" value="ECO:0007669"/>
    <property type="project" value="UniProtKB-KW"/>
</dbReference>
<gene>
    <name evidence="3" type="ORF">OLMES_0357</name>
</gene>
<dbReference type="Gene3D" id="1.10.150.130">
    <property type="match status" value="1"/>
</dbReference>
<dbReference type="InterPro" id="IPR010998">
    <property type="entry name" value="Integrase_recombinase_N"/>
</dbReference>
<dbReference type="RefSeq" id="WP_087459661.1">
    <property type="nucleotide sequence ID" value="NZ_CP021425.1"/>
</dbReference>
<evidence type="ECO:0000313" key="4">
    <source>
        <dbReference type="Proteomes" id="UP000196027"/>
    </source>
</evidence>
<sequence length="106" mass="12395">MDLTDTIEISQPGLLAKLQKEIKAEHLNSRTEQTYQHWITRYIFFNELKNPSTLNEENIKAFLVYLVTKMNASKAKVNQAKQALEFLYLKVLKLPLSENKDNRLEV</sequence>
<keyword evidence="1" id="KW-0238">DNA-binding</keyword>
<dbReference type="InterPro" id="IPR004107">
    <property type="entry name" value="Integrase_SAM-like_N"/>
</dbReference>